<accession>A0A1I2D257</accession>
<feature type="transmembrane region" description="Helical" evidence="1">
    <location>
        <begin position="30"/>
        <end position="48"/>
    </location>
</feature>
<evidence type="ECO:0000256" key="1">
    <source>
        <dbReference type="SAM" id="Phobius"/>
    </source>
</evidence>
<reference evidence="2 3" key="1">
    <citation type="submission" date="2016-10" db="EMBL/GenBank/DDBJ databases">
        <authorList>
            <person name="de Groot N.N."/>
        </authorList>
    </citation>
    <scope>NUCLEOTIDE SEQUENCE [LARGE SCALE GENOMIC DNA]</scope>
    <source>
        <strain evidence="2 3">ATCC 51969</strain>
    </source>
</reference>
<name>A0A1I2D257_9SPHI</name>
<keyword evidence="1" id="KW-0472">Membrane</keyword>
<dbReference type="AlphaFoldDB" id="A0A1I2D257"/>
<dbReference type="EMBL" id="FONS01000002">
    <property type="protein sequence ID" value="SFE74133.1"/>
    <property type="molecule type" value="Genomic_DNA"/>
</dbReference>
<dbReference type="STRING" id="34086.SAMN04488084_11251"/>
<protein>
    <submittedName>
        <fullName evidence="2">Uncharacterized protein</fullName>
    </submittedName>
</protein>
<keyword evidence="1" id="KW-0812">Transmembrane</keyword>
<sequence>MVFVVFKRYIRLKYFDFVKSENKTPKSQSYFVNSFIIGILLHILYPNLLQTTLLTLNEKKTT</sequence>
<gene>
    <name evidence="2" type="ORF">SAMN03003324_01290</name>
</gene>
<evidence type="ECO:0000313" key="2">
    <source>
        <dbReference type="EMBL" id="SFE74133.1"/>
    </source>
</evidence>
<dbReference type="Proteomes" id="UP000183129">
    <property type="component" value="Unassembled WGS sequence"/>
</dbReference>
<keyword evidence="1" id="KW-1133">Transmembrane helix</keyword>
<evidence type="ECO:0000313" key="3">
    <source>
        <dbReference type="Proteomes" id="UP000183129"/>
    </source>
</evidence>
<organism evidence="2 3">
    <name type="scientific">Pedobacter antarcticus</name>
    <dbReference type="NCBI Taxonomy" id="34086"/>
    <lineage>
        <taxon>Bacteria</taxon>
        <taxon>Pseudomonadati</taxon>
        <taxon>Bacteroidota</taxon>
        <taxon>Sphingobacteriia</taxon>
        <taxon>Sphingobacteriales</taxon>
        <taxon>Sphingobacteriaceae</taxon>
        <taxon>Pedobacter</taxon>
    </lineage>
</organism>
<proteinExistence type="predicted"/>